<feature type="modified residue" description="N6-(pyridoxal phosphate)lysine" evidence="4">
    <location>
        <position position="279"/>
    </location>
</feature>
<comment type="similarity">
    <text evidence="4">Belongs to the GcvP family. C-terminal subunit subfamily.</text>
</comment>
<keyword evidence="7" id="KW-1185">Reference proteome</keyword>
<accession>D9Q0C1</accession>
<name>D9Q0C1_ACIS3</name>
<dbReference type="InterPro" id="IPR023012">
    <property type="entry name" value="GcvPB"/>
</dbReference>
<dbReference type="eggNOG" id="arCOG00076">
    <property type="taxonomic scope" value="Archaea"/>
</dbReference>
<dbReference type="EMBL" id="CP001742">
    <property type="protein sequence ID" value="ADL18759.1"/>
    <property type="molecule type" value="Genomic_DNA"/>
</dbReference>
<evidence type="ECO:0000256" key="4">
    <source>
        <dbReference type="HAMAP-Rule" id="MF_00713"/>
    </source>
</evidence>
<dbReference type="GO" id="GO:0005829">
    <property type="term" value="C:cytosol"/>
    <property type="evidence" value="ECO:0007669"/>
    <property type="project" value="TreeGrafter"/>
</dbReference>
<dbReference type="PANTHER" id="PTHR11773:SF1">
    <property type="entry name" value="GLYCINE DEHYDROGENASE (DECARBOXYLATING), MITOCHONDRIAL"/>
    <property type="match status" value="1"/>
</dbReference>
<dbReference type="SUPFAM" id="SSF53383">
    <property type="entry name" value="PLP-dependent transferases"/>
    <property type="match status" value="1"/>
</dbReference>
<dbReference type="HAMAP" id="MF_00713">
    <property type="entry name" value="GcvPB"/>
    <property type="match status" value="1"/>
</dbReference>
<dbReference type="FunFam" id="3.40.640.10:FF:000224">
    <property type="entry name" value="Probable glycine dehydrogenase (decarboxylating) subunit 2"/>
    <property type="match status" value="1"/>
</dbReference>
<keyword evidence="2 4" id="KW-0560">Oxidoreductase</keyword>
<comment type="catalytic activity">
    <reaction evidence="3 4">
        <text>N(6)-[(R)-lipoyl]-L-lysyl-[glycine-cleavage complex H protein] + glycine + H(+) = N(6)-[(R)-S(8)-aminomethyldihydrolipoyl]-L-lysyl-[glycine-cleavage complex H protein] + CO2</text>
        <dbReference type="Rhea" id="RHEA:24304"/>
        <dbReference type="Rhea" id="RHEA-COMP:10494"/>
        <dbReference type="Rhea" id="RHEA-COMP:10495"/>
        <dbReference type="ChEBI" id="CHEBI:15378"/>
        <dbReference type="ChEBI" id="CHEBI:16526"/>
        <dbReference type="ChEBI" id="CHEBI:57305"/>
        <dbReference type="ChEBI" id="CHEBI:83099"/>
        <dbReference type="ChEBI" id="CHEBI:83143"/>
        <dbReference type="EC" id="1.4.4.2"/>
    </reaction>
</comment>
<dbReference type="InterPro" id="IPR015421">
    <property type="entry name" value="PyrdxlP-dep_Trfase_major"/>
</dbReference>
<dbReference type="InterPro" id="IPR015422">
    <property type="entry name" value="PyrdxlP-dep_Trfase_small"/>
</dbReference>
<dbReference type="STRING" id="666510.ASAC_0352"/>
<dbReference type="FunCoup" id="D9Q0C1">
    <property type="interactions" value="62"/>
</dbReference>
<evidence type="ECO:0000256" key="1">
    <source>
        <dbReference type="ARBA" id="ARBA00022898"/>
    </source>
</evidence>
<dbReference type="Gene3D" id="3.90.1150.10">
    <property type="entry name" value="Aspartate Aminotransferase, domain 1"/>
    <property type="match status" value="1"/>
</dbReference>
<dbReference type="InterPro" id="IPR015424">
    <property type="entry name" value="PyrdxlP-dep_Trfase"/>
</dbReference>
<dbReference type="GO" id="GO:0030170">
    <property type="term" value="F:pyridoxal phosphate binding"/>
    <property type="evidence" value="ECO:0007669"/>
    <property type="project" value="TreeGrafter"/>
</dbReference>
<dbReference type="EC" id="1.4.4.2" evidence="4"/>
<dbReference type="GO" id="GO:0016594">
    <property type="term" value="F:glycine binding"/>
    <property type="evidence" value="ECO:0007669"/>
    <property type="project" value="TreeGrafter"/>
</dbReference>
<keyword evidence="1 4" id="KW-0663">Pyridoxal phosphate</keyword>
<reference evidence="6 7" key="1">
    <citation type="journal article" date="2010" name="Appl. Environ. Microbiol.">
        <title>The genome sequence of the crenarchaeon Acidilobus saccharovorans supports a new order, Acidilobales, and suggests an important ecological role in terrestrial acidic hot springs.</title>
        <authorList>
            <person name="Mardanov A.V."/>
            <person name="Svetlitchnyi V.A."/>
            <person name="Beletsky A.V."/>
            <person name="Prokofeva M.I."/>
            <person name="Bonch-Osmolovskaya E.A."/>
            <person name="Ravin N.V."/>
            <person name="Skryabin K.G."/>
        </authorList>
    </citation>
    <scope>NUCLEOTIDE SEQUENCE [LARGE SCALE GENOMIC DNA]</scope>
    <source>
        <strain evidence="7">DSM 16705 / JCM 18335 / VKM B-2471 / 345-15</strain>
    </source>
</reference>
<dbReference type="Pfam" id="PF21478">
    <property type="entry name" value="GcvP2_C"/>
    <property type="match status" value="1"/>
</dbReference>
<dbReference type="RefSeq" id="WP_013266271.1">
    <property type="nucleotide sequence ID" value="NC_014374.1"/>
</dbReference>
<dbReference type="AlphaFoldDB" id="D9Q0C1"/>
<comment type="cofactor">
    <cofactor evidence="4">
        <name>pyridoxal 5'-phosphate</name>
        <dbReference type="ChEBI" id="CHEBI:597326"/>
    </cofactor>
</comment>
<dbReference type="GO" id="GO:0004375">
    <property type="term" value="F:glycine dehydrogenase (decarboxylating) activity"/>
    <property type="evidence" value="ECO:0007669"/>
    <property type="project" value="UniProtKB-EC"/>
</dbReference>
<dbReference type="PANTHER" id="PTHR11773">
    <property type="entry name" value="GLYCINE DEHYDROGENASE, DECARBOXYLATING"/>
    <property type="match status" value="1"/>
</dbReference>
<evidence type="ECO:0000256" key="2">
    <source>
        <dbReference type="ARBA" id="ARBA00023002"/>
    </source>
</evidence>
<dbReference type="Gene3D" id="6.20.440.10">
    <property type="match status" value="1"/>
</dbReference>
<dbReference type="InterPro" id="IPR049316">
    <property type="entry name" value="GDC-P_C"/>
</dbReference>
<evidence type="ECO:0000259" key="5">
    <source>
        <dbReference type="Pfam" id="PF21478"/>
    </source>
</evidence>
<dbReference type="Proteomes" id="UP000000346">
    <property type="component" value="Chromosome"/>
</dbReference>
<dbReference type="GO" id="GO:0005960">
    <property type="term" value="C:glycine cleavage complex"/>
    <property type="evidence" value="ECO:0007669"/>
    <property type="project" value="TreeGrafter"/>
</dbReference>
<dbReference type="InterPro" id="IPR020581">
    <property type="entry name" value="GDC_P"/>
</dbReference>
<dbReference type="GO" id="GO:0019464">
    <property type="term" value="P:glycine decarboxylation via glycine cleavage system"/>
    <property type="evidence" value="ECO:0007669"/>
    <property type="project" value="UniProtKB-UniRule"/>
</dbReference>
<sequence>MSYRQSAWSEPLIYELDRGRRGLLFSSLVEEFKKLVGDAPIPQEVAREKEPELPEVSEVEVVRHFTRLSEMSYGVDNGPVPLGSCTMKYNPRIGLKYAFDERLEMVHPLMPEEKIQGLLRLLYELQEWLKAITGMDVCTLSPAAGAQGEFTGILIIKGYHVAKGQADVKNEIIIPDSAHGTNPASAAMGGFKVVEIPTADDGNLDYEAFRSALGPQTAGLMLTNPSTLGLFEQRILDVARDVHNVDGLLYYDGANLNGIIGRARPGDMGFDIAHLNLHKTFSTPHGGGGPGAGPVCIKDRPVSGSLRLSDLLPGPVVYYDDEKQMYRVRWRGSNSPGSIRPFLGNVPQLVWAYTYILSLGPQGLRRAGEVATLNTNYFAARVLKETKLFSLPYASSRPRKHEIVISAEPLLNETGVTAEDVSKYLLDAGLYAPTMYFPLIVKEALMFEFTESETKENIDKYVEKLKEVEELARSNPEKLKSTPLNTSVGRVDVVKANHPRSVTPTYRVLRARASGKDLVLR</sequence>
<proteinExistence type="inferred from homology"/>
<evidence type="ECO:0000313" key="6">
    <source>
        <dbReference type="EMBL" id="ADL18759.1"/>
    </source>
</evidence>
<comment type="subunit">
    <text evidence="4">The glycine cleavage system is composed of four proteins: P, T, L and H. In this organism, the P 'protein' is a heterodimer of two subunits.</text>
</comment>
<dbReference type="GeneID" id="9498575"/>
<dbReference type="KEGG" id="asc:ASAC_0352"/>
<evidence type="ECO:0000256" key="3">
    <source>
        <dbReference type="ARBA" id="ARBA00049026"/>
    </source>
</evidence>
<dbReference type="HOGENOM" id="CLU_004620_5_0_2"/>
<organism evidence="6 7">
    <name type="scientific">Acidilobus saccharovorans (strain DSM 16705 / JCM 18335 / VKM B-2471 / 345-15)</name>
    <dbReference type="NCBI Taxonomy" id="666510"/>
    <lineage>
        <taxon>Archaea</taxon>
        <taxon>Thermoproteota</taxon>
        <taxon>Thermoprotei</taxon>
        <taxon>Acidilobales</taxon>
        <taxon>Acidilobaceae</taxon>
        <taxon>Acidilobus</taxon>
    </lineage>
</organism>
<evidence type="ECO:0000313" key="7">
    <source>
        <dbReference type="Proteomes" id="UP000000346"/>
    </source>
</evidence>
<comment type="function">
    <text evidence="4">The glycine cleavage system catalyzes the degradation of glycine. The P protein binds the alpha-amino group of glycine through its pyridoxal phosphate cofactor; CO(2) is released and the remaining methylamine moiety is then transferred to the lipoamide cofactor of the H protein.</text>
</comment>
<feature type="domain" description="Glycine dehydrogenase C-terminal" evidence="5">
    <location>
        <begin position="368"/>
        <end position="470"/>
    </location>
</feature>
<dbReference type="OrthoDB" id="371967at2157"/>
<dbReference type="InParanoid" id="D9Q0C1"/>
<protein>
    <recommendedName>
        <fullName evidence="4">Probable glycine dehydrogenase (decarboxylating) subunit 2</fullName>
        <ecNumber evidence="4">1.4.4.2</ecNumber>
    </recommendedName>
    <alternativeName>
        <fullName evidence="4">Glycine cleavage system P-protein subunit 2</fullName>
    </alternativeName>
    <alternativeName>
        <fullName evidence="4">Glycine decarboxylase subunit 2</fullName>
    </alternativeName>
    <alternativeName>
        <fullName evidence="4">Glycine dehydrogenase (aminomethyl-transferring) subunit 2</fullName>
    </alternativeName>
</protein>
<dbReference type="NCBIfam" id="NF003346">
    <property type="entry name" value="PRK04366.1"/>
    <property type="match status" value="1"/>
</dbReference>
<gene>
    <name evidence="4" type="primary">gcvPB</name>
    <name evidence="6" type="ordered locus">ASAC_0352</name>
</gene>
<dbReference type="Gene3D" id="3.40.640.10">
    <property type="entry name" value="Type I PLP-dependent aspartate aminotransferase-like (Major domain)"/>
    <property type="match status" value="1"/>
</dbReference>